<evidence type="ECO:0000313" key="3">
    <source>
        <dbReference type="Proteomes" id="UP000001194"/>
    </source>
</evidence>
<feature type="chain" id="PRO_5002749299" evidence="1">
    <location>
        <begin position="23"/>
        <end position="113"/>
    </location>
</feature>
<keyword evidence="3" id="KW-1185">Reference proteome</keyword>
<dbReference type="RefSeq" id="XP_001884135.1">
    <property type="nucleotide sequence ID" value="XM_001884100.1"/>
</dbReference>
<dbReference type="EMBL" id="DS547114">
    <property type="protein sequence ID" value="EDR05170.1"/>
    <property type="molecule type" value="Genomic_DNA"/>
</dbReference>
<sequence length="113" mass="11579">MHAFNFTCPSALVLAIICLATAVPTSEDIHADPGSGAVIHTVGNVPESAVIKDTIATTHLTAAILPTDETGGSTLKPDSAQCVTKGKICSKDSDCCKKVCFPVPFGNGGVCMF</sequence>
<keyword evidence="1" id="KW-0732">Signal</keyword>
<organism evidence="3">
    <name type="scientific">Laccaria bicolor (strain S238N-H82 / ATCC MYA-4686)</name>
    <name type="common">Bicoloured deceiver</name>
    <name type="synonym">Laccaria laccata var. bicolor</name>
    <dbReference type="NCBI Taxonomy" id="486041"/>
    <lineage>
        <taxon>Eukaryota</taxon>
        <taxon>Fungi</taxon>
        <taxon>Dikarya</taxon>
        <taxon>Basidiomycota</taxon>
        <taxon>Agaricomycotina</taxon>
        <taxon>Agaricomycetes</taxon>
        <taxon>Agaricomycetidae</taxon>
        <taxon>Agaricales</taxon>
        <taxon>Agaricineae</taxon>
        <taxon>Hydnangiaceae</taxon>
        <taxon>Laccaria</taxon>
    </lineage>
</organism>
<dbReference type="KEGG" id="lbc:LACBIDRAFT_329967"/>
<dbReference type="HOGENOM" id="CLU_168433_0_0_1"/>
<accession>B0DJS7</accession>
<evidence type="ECO:0000313" key="2">
    <source>
        <dbReference type="EMBL" id="EDR05170.1"/>
    </source>
</evidence>
<name>B0DJS7_LACBS</name>
<feature type="signal peptide" evidence="1">
    <location>
        <begin position="1"/>
        <end position="22"/>
    </location>
</feature>
<dbReference type="Proteomes" id="UP000001194">
    <property type="component" value="Unassembled WGS sequence"/>
</dbReference>
<protein>
    <submittedName>
        <fullName evidence="2">Predicted protein</fullName>
    </submittedName>
</protein>
<dbReference type="AlphaFoldDB" id="B0DJS7"/>
<proteinExistence type="predicted"/>
<dbReference type="InParanoid" id="B0DJS7"/>
<gene>
    <name evidence="2" type="ORF">LACBIDRAFT_329967</name>
</gene>
<reference evidence="2 3" key="1">
    <citation type="journal article" date="2008" name="Nature">
        <title>The genome of Laccaria bicolor provides insights into mycorrhizal symbiosis.</title>
        <authorList>
            <person name="Martin F."/>
            <person name="Aerts A."/>
            <person name="Ahren D."/>
            <person name="Brun A."/>
            <person name="Danchin E.G.J."/>
            <person name="Duchaussoy F."/>
            <person name="Gibon J."/>
            <person name="Kohler A."/>
            <person name="Lindquist E."/>
            <person name="Pereda V."/>
            <person name="Salamov A."/>
            <person name="Shapiro H.J."/>
            <person name="Wuyts J."/>
            <person name="Blaudez D."/>
            <person name="Buee M."/>
            <person name="Brokstein P."/>
            <person name="Canbaeck B."/>
            <person name="Cohen D."/>
            <person name="Courty P.E."/>
            <person name="Coutinho P.M."/>
            <person name="Delaruelle C."/>
            <person name="Detter J.C."/>
            <person name="Deveau A."/>
            <person name="DiFazio S."/>
            <person name="Duplessis S."/>
            <person name="Fraissinet-Tachet L."/>
            <person name="Lucic E."/>
            <person name="Frey-Klett P."/>
            <person name="Fourrey C."/>
            <person name="Feussner I."/>
            <person name="Gay G."/>
            <person name="Grimwood J."/>
            <person name="Hoegger P.J."/>
            <person name="Jain P."/>
            <person name="Kilaru S."/>
            <person name="Labbe J."/>
            <person name="Lin Y.C."/>
            <person name="Legue V."/>
            <person name="Le Tacon F."/>
            <person name="Marmeisse R."/>
            <person name="Melayah D."/>
            <person name="Montanini B."/>
            <person name="Muratet M."/>
            <person name="Nehls U."/>
            <person name="Niculita-Hirzel H."/>
            <person name="Oudot-Le Secq M.P."/>
            <person name="Peter M."/>
            <person name="Quesneville H."/>
            <person name="Rajashekar B."/>
            <person name="Reich M."/>
            <person name="Rouhier N."/>
            <person name="Schmutz J."/>
            <person name="Yin T."/>
            <person name="Chalot M."/>
            <person name="Henrissat B."/>
            <person name="Kuees U."/>
            <person name="Lucas S."/>
            <person name="Van de Peer Y."/>
            <person name="Podila G.K."/>
            <person name="Polle A."/>
            <person name="Pukkila P.J."/>
            <person name="Richardson P.M."/>
            <person name="Rouze P."/>
            <person name="Sanders I.R."/>
            <person name="Stajich J.E."/>
            <person name="Tunlid A."/>
            <person name="Tuskan G."/>
            <person name="Grigoriev I.V."/>
        </authorList>
    </citation>
    <scope>NUCLEOTIDE SEQUENCE [LARGE SCALE GENOMIC DNA]</scope>
    <source>
        <strain evidence="3">S238N-H82 / ATCC MYA-4686</strain>
    </source>
</reference>
<evidence type="ECO:0000256" key="1">
    <source>
        <dbReference type="SAM" id="SignalP"/>
    </source>
</evidence>
<dbReference type="OrthoDB" id="3108749at2759"/>
<dbReference type="GeneID" id="6079753"/>